<dbReference type="InterPro" id="IPR043128">
    <property type="entry name" value="Rev_trsase/Diguanyl_cyclase"/>
</dbReference>
<dbReference type="InterPro" id="IPR000014">
    <property type="entry name" value="PAS"/>
</dbReference>
<dbReference type="PROSITE" id="PS50883">
    <property type="entry name" value="EAL"/>
    <property type="match status" value="1"/>
</dbReference>
<feature type="domain" description="GGDEF" evidence="3">
    <location>
        <begin position="217"/>
        <end position="351"/>
    </location>
</feature>
<dbReference type="InterPro" id="IPR052155">
    <property type="entry name" value="Biofilm_reg_signaling"/>
</dbReference>
<dbReference type="CDD" id="cd00130">
    <property type="entry name" value="PAS"/>
    <property type="match status" value="1"/>
</dbReference>
<organism evidence="4 5">
    <name type="scientific">Prauserella sediminis</name>
    <dbReference type="NCBI Taxonomy" id="577680"/>
    <lineage>
        <taxon>Bacteria</taxon>
        <taxon>Bacillati</taxon>
        <taxon>Actinomycetota</taxon>
        <taxon>Actinomycetes</taxon>
        <taxon>Pseudonocardiales</taxon>
        <taxon>Pseudonocardiaceae</taxon>
        <taxon>Prauserella</taxon>
        <taxon>Prauserella salsuginis group</taxon>
    </lineage>
</organism>
<accession>A0A839Y1G8</accession>
<dbReference type="Pfam" id="PF00990">
    <property type="entry name" value="GGDEF"/>
    <property type="match status" value="1"/>
</dbReference>
<dbReference type="EMBL" id="JACIBS010000012">
    <property type="protein sequence ID" value="MBB3666156.1"/>
    <property type="molecule type" value="Genomic_DNA"/>
</dbReference>
<evidence type="ECO:0000313" key="4">
    <source>
        <dbReference type="EMBL" id="MBB3666156.1"/>
    </source>
</evidence>
<evidence type="ECO:0000259" key="3">
    <source>
        <dbReference type="PROSITE" id="PS50887"/>
    </source>
</evidence>
<dbReference type="AlphaFoldDB" id="A0A839Y1G8"/>
<proteinExistence type="predicted"/>
<sequence length="623" mass="66344">MPEPGDAPGLSHITRRWAAEIAAAAGSSVPSAELERAVAAAVREGADAGTTQCRTRHDSAVERFAALYAATPCGVVLADPDGLILDANPAMLELLDTTLDELVGRTLTGLGTEERDAAALRTALTDLAEDGRARKREQVHLGSAEESSALTNVTVTALPSSEGDRLHPVLLAENINELQLLREALRRQNTHDQLTGLPNSRSYHTTLETWLGSPESGRIAVVYLDIDGFKVVNDGLGPGSADEVLRYAAGKLETVFRGPDTVVARLSGDGFGVLHRGRVTAAAVIELVEAAMAELAEPVYIGDRGVAVSVSAGIVVQDAGTGTTEEIQRAAEITLHRAKEAGRAQWMLFEPELDSGDRKRYSIGAGIGGGMENGEFEVEYQPTVKLDGSDEIAVVNAVLRWNHPEHGTLTAAEFFPLADTTGMTPSLGTLLLTEAMSDAAEWYRDFPTAPDLCVRLPTRLAVDPNLVRIIRDEFERTGLPHQKLRICTDSLALFDPRGEVLDTLSVLSDLDVKITLAVSGASDLELVHTHKLPVGFAILSGPLVDGLATEGTEADNARAHLYALLERARELGIKRVGADGVRDAAHAQRLRDVGIFAGRGDHYGGSATGTEIAAVLDQRYSPA</sequence>
<protein>
    <submittedName>
        <fullName evidence="4">Diguanylate cyclase (GGDEF)-like protein/PAS domain S-box-containing protein</fullName>
    </submittedName>
</protein>
<dbReference type="Proteomes" id="UP000564573">
    <property type="component" value="Unassembled WGS sequence"/>
</dbReference>
<dbReference type="Pfam" id="PF00563">
    <property type="entry name" value="EAL"/>
    <property type="match status" value="1"/>
</dbReference>
<dbReference type="PANTHER" id="PTHR44757:SF2">
    <property type="entry name" value="BIOFILM ARCHITECTURE MAINTENANCE PROTEIN MBAA"/>
    <property type="match status" value="1"/>
</dbReference>
<gene>
    <name evidence="4" type="ORF">FB384_005117</name>
</gene>
<dbReference type="PROSITE" id="PS50112">
    <property type="entry name" value="PAS"/>
    <property type="match status" value="1"/>
</dbReference>
<dbReference type="SMART" id="SM00052">
    <property type="entry name" value="EAL"/>
    <property type="match status" value="1"/>
</dbReference>
<evidence type="ECO:0000259" key="2">
    <source>
        <dbReference type="PROSITE" id="PS50883"/>
    </source>
</evidence>
<dbReference type="NCBIfam" id="TIGR00229">
    <property type="entry name" value="sensory_box"/>
    <property type="match status" value="1"/>
</dbReference>
<name>A0A839Y1G8_9PSEU</name>
<dbReference type="InterPro" id="IPR013656">
    <property type="entry name" value="PAS_4"/>
</dbReference>
<comment type="caution">
    <text evidence="4">The sequence shown here is derived from an EMBL/GenBank/DDBJ whole genome shotgun (WGS) entry which is preliminary data.</text>
</comment>
<dbReference type="InterPro" id="IPR001633">
    <property type="entry name" value="EAL_dom"/>
</dbReference>
<evidence type="ECO:0000313" key="5">
    <source>
        <dbReference type="Proteomes" id="UP000564573"/>
    </source>
</evidence>
<dbReference type="Gene3D" id="3.30.70.270">
    <property type="match status" value="1"/>
</dbReference>
<dbReference type="Gene3D" id="3.20.20.450">
    <property type="entry name" value="EAL domain"/>
    <property type="match status" value="1"/>
</dbReference>
<dbReference type="InterPro" id="IPR029787">
    <property type="entry name" value="Nucleotide_cyclase"/>
</dbReference>
<dbReference type="SMART" id="SM00091">
    <property type="entry name" value="PAS"/>
    <property type="match status" value="1"/>
</dbReference>
<dbReference type="PROSITE" id="PS50887">
    <property type="entry name" value="GGDEF"/>
    <property type="match status" value="1"/>
</dbReference>
<reference evidence="4 5" key="1">
    <citation type="submission" date="2020-08" db="EMBL/GenBank/DDBJ databases">
        <title>Sequencing the genomes of 1000 actinobacteria strains.</title>
        <authorList>
            <person name="Klenk H.-P."/>
        </authorList>
    </citation>
    <scope>NUCLEOTIDE SEQUENCE [LARGE SCALE GENOMIC DNA]</scope>
    <source>
        <strain evidence="4 5">DSM 45267</strain>
    </source>
</reference>
<dbReference type="InterPro" id="IPR035919">
    <property type="entry name" value="EAL_sf"/>
</dbReference>
<dbReference type="CDD" id="cd01948">
    <property type="entry name" value="EAL"/>
    <property type="match status" value="1"/>
</dbReference>
<dbReference type="SMART" id="SM00267">
    <property type="entry name" value="GGDEF"/>
    <property type="match status" value="1"/>
</dbReference>
<evidence type="ECO:0000259" key="1">
    <source>
        <dbReference type="PROSITE" id="PS50112"/>
    </source>
</evidence>
<dbReference type="Gene3D" id="3.30.450.20">
    <property type="entry name" value="PAS domain"/>
    <property type="match status" value="1"/>
</dbReference>
<dbReference type="NCBIfam" id="TIGR00254">
    <property type="entry name" value="GGDEF"/>
    <property type="match status" value="1"/>
</dbReference>
<keyword evidence="5" id="KW-1185">Reference proteome</keyword>
<dbReference type="Pfam" id="PF08448">
    <property type="entry name" value="PAS_4"/>
    <property type="match status" value="1"/>
</dbReference>
<dbReference type="SUPFAM" id="SSF141868">
    <property type="entry name" value="EAL domain-like"/>
    <property type="match status" value="1"/>
</dbReference>
<feature type="domain" description="EAL" evidence="2">
    <location>
        <begin position="360"/>
        <end position="620"/>
    </location>
</feature>
<dbReference type="PANTHER" id="PTHR44757">
    <property type="entry name" value="DIGUANYLATE CYCLASE DGCP"/>
    <property type="match status" value="1"/>
</dbReference>
<dbReference type="SUPFAM" id="SSF55073">
    <property type="entry name" value="Nucleotide cyclase"/>
    <property type="match status" value="1"/>
</dbReference>
<dbReference type="RefSeq" id="WP_183787343.1">
    <property type="nucleotide sequence ID" value="NZ_JACIBS010000012.1"/>
</dbReference>
<feature type="domain" description="PAS" evidence="1">
    <location>
        <begin position="60"/>
        <end position="131"/>
    </location>
</feature>
<dbReference type="InterPro" id="IPR035965">
    <property type="entry name" value="PAS-like_dom_sf"/>
</dbReference>
<dbReference type="CDD" id="cd01949">
    <property type="entry name" value="GGDEF"/>
    <property type="match status" value="1"/>
</dbReference>
<dbReference type="InterPro" id="IPR000160">
    <property type="entry name" value="GGDEF_dom"/>
</dbReference>
<dbReference type="SUPFAM" id="SSF55785">
    <property type="entry name" value="PYP-like sensor domain (PAS domain)"/>
    <property type="match status" value="1"/>
</dbReference>